<organism evidence="1 2">
    <name type="scientific">Diplogelasinospora grovesii</name>
    <dbReference type="NCBI Taxonomy" id="303347"/>
    <lineage>
        <taxon>Eukaryota</taxon>
        <taxon>Fungi</taxon>
        <taxon>Dikarya</taxon>
        <taxon>Ascomycota</taxon>
        <taxon>Pezizomycotina</taxon>
        <taxon>Sordariomycetes</taxon>
        <taxon>Sordariomycetidae</taxon>
        <taxon>Sordariales</taxon>
        <taxon>Diplogelasinosporaceae</taxon>
        <taxon>Diplogelasinospora</taxon>
    </lineage>
</organism>
<feature type="non-terminal residue" evidence="1">
    <location>
        <position position="1"/>
    </location>
</feature>
<keyword evidence="2" id="KW-1185">Reference proteome</keyword>
<reference evidence="2" key="1">
    <citation type="journal article" date="2023" name="Mol. Phylogenet. Evol.">
        <title>Genome-scale phylogeny and comparative genomics of the fungal order Sordariales.</title>
        <authorList>
            <person name="Hensen N."/>
            <person name="Bonometti L."/>
            <person name="Westerberg I."/>
            <person name="Brannstrom I.O."/>
            <person name="Guillou S."/>
            <person name="Cros-Aarteil S."/>
            <person name="Calhoun S."/>
            <person name="Haridas S."/>
            <person name="Kuo A."/>
            <person name="Mondo S."/>
            <person name="Pangilinan J."/>
            <person name="Riley R."/>
            <person name="LaButti K."/>
            <person name="Andreopoulos B."/>
            <person name="Lipzen A."/>
            <person name="Chen C."/>
            <person name="Yan M."/>
            <person name="Daum C."/>
            <person name="Ng V."/>
            <person name="Clum A."/>
            <person name="Steindorff A."/>
            <person name="Ohm R.A."/>
            <person name="Martin F."/>
            <person name="Silar P."/>
            <person name="Natvig D.O."/>
            <person name="Lalanne C."/>
            <person name="Gautier V."/>
            <person name="Ament-Velasquez S.L."/>
            <person name="Kruys A."/>
            <person name="Hutchinson M.I."/>
            <person name="Powell A.J."/>
            <person name="Barry K."/>
            <person name="Miller A.N."/>
            <person name="Grigoriev I.V."/>
            <person name="Debuchy R."/>
            <person name="Gladieux P."/>
            <person name="Hiltunen Thoren M."/>
            <person name="Johannesson H."/>
        </authorList>
    </citation>
    <scope>NUCLEOTIDE SEQUENCE [LARGE SCALE GENOMIC DNA]</scope>
    <source>
        <strain evidence="2">CBS 340.73</strain>
    </source>
</reference>
<evidence type="ECO:0000313" key="1">
    <source>
        <dbReference type="EMBL" id="KAK3938261.1"/>
    </source>
</evidence>
<feature type="non-terminal residue" evidence="1">
    <location>
        <position position="55"/>
    </location>
</feature>
<comment type="caution">
    <text evidence="1">The sequence shown here is derived from an EMBL/GenBank/DDBJ whole genome shotgun (WGS) entry which is preliminary data.</text>
</comment>
<dbReference type="AlphaFoldDB" id="A0AAN6N460"/>
<protein>
    <submittedName>
        <fullName evidence="1">Uncharacterized protein</fullName>
    </submittedName>
</protein>
<name>A0AAN6N460_9PEZI</name>
<evidence type="ECO:0000313" key="2">
    <source>
        <dbReference type="Proteomes" id="UP001303473"/>
    </source>
</evidence>
<sequence length="55" mass="6324">ILSVGDDDDALSPGWVDRFLERNPNVQTKPFRKLDSARAYGSTREAYEEFYASLR</sequence>
<dbReference type="EMBL" id="MU853833">
    <property type="protein sequence ID" value="KAK3938261.1"/>
    <property type="molecule type" value="Genomic_DNA"/>
</dbReference>
<proteinExistence type="predicted"/>
<accession>A0AAN6N460</accession>
<dbReference type="Proteomes" id="UP001303473">
    <property type="component" value="Unassembled WGS sequence"/>
</dbReference>
<gene>
    <name evidence="1" type="ORF">QBC46DRAFT_231049</name>
</gene>